<proteinExistence type="predicted"/>
<dbReference type="CDD" id="cd07731">
    <property type="entry name" value="ComA-like_MBL-fold"/>
    <property type="match status" value="1"/>
</dbReference>
<reference evidence="2 3" key="1">
    <citation type="submission" date="2024-11" db="EMBL/GenBank/DDBJ databases">
        <authorList>
            <person name="Heng Y.C."/>
            <person name="Lim A.C.H."/>
            <person name="Lee J.K.Y."/>
            <person name="Kittelmann S."/>
        </authorList>
    </citation>
    <scope>NUCLEOTIDE SEQUENCE [LARGE SCALE GENOMIC DNA]</scope>
    <source>
        <strain evidence="2 3">WILCCON 0269</strain>
    </source>
</reference>
<dbReference type="InterPro" id="IPR001279">
    <property type="entry name" value="Metallo-B-lactamas"/>
</dbReference>
<dbReference type="SMART" id="SM00849">
    <property type="entry name" value="Lactamase_B"/>
    <property type="match status" value="1"/>
</dbReference>
<dbReference type="Gene3D" id="3.60.15.10">
    <property type="entry name" value="Ribonuclease Z/Hydroxyacylglutathione hydrolase-like"/>
    <property type="match status" value="1"/>
</dbReference>
<comment type="caution">
    <text evidence="2">The sequence shown here is derived from an EMBL/GenBank/DDBJ whole genome shotgun (WGS) entry which is preliminary data.</text>
</comment>
<protein>
    <submittedName>
        <fullName evidence="2">ComEC/Rec2 family competence protein</fullName>
    </submittedName>
</protein>
<dbReference type="EMBL" id="JBJHZX010000002">
    <property type="protein sequence ID" value="MFL0194399.1"/>
    <property type="molecule type" value="Genomic_DNA"/>
</dbReference>
<evidence type="ECO:0000313" key="2">
    <source>
        <dbReference type="EMBL" id="MFL0194399.1"/>
    </source>
</evidence>
<dbReference type="InterPro" id="IPR036866">
    <property type="entry name" value="RibonucZ/Hydroxyglut_hydro"/>
</dbReference>
<dbReference type="SUPFAM" id="SSF56281">
    <property type="entry name" value="Metallo-hydrolase/oxidoreductase"/>
    <property type="match status" value="1"/>
</dbReference>
<dbReference type="PANTHER" id="PTHR30619:SF1">
    <property type="entry name" value="RECOMBINATION PROTEIN 2"/>
    <property type="match status" value="1"/>
</dbReference>
<keyword evidence="3" id="KW-1185">Reference proteome</keyword>
<evidence type="ECO:0000313" key="3">
    <source>
        <dbReference type="Proteomes" id="UP001623660"/>
    </source>
</evidence>
<dbReference type="PANTHER" id="PTHR30619">
    <property type="entry name" value="DNA INTERNALIZATION/COMPETENCE PROTEIN COMEC/REC2"/>
    <property type="match status" value="1"/>
</dbReference>
<evidence type="ECO:0000259" key="1">
    <source>
        <dbReference type="SMART" id="SM00849"/>
    </source>
</evidence>
<dbReference type="InterPro" id="IPR052159">
    <property type="entry name" value="Competence_DNA_uptake"/>
</dbReference>
<dbReference type="RefSeq" id="WP_406790519.1">
    <property type="nucleotide sequence ID" value="NZ_JBJHZX010000002.1"/>
</dbReference>
<accession>A0ABW8SEV7</accession>
<dbReference type="InterPro" id="IPR035681">
    <property type="entry name" value="ComA-like_MBL"/>
</dbReference>
<gene>
    <name evidence="2" type="ORF">ACJDU8_02235</name>
</gene>
<feature type="domain" description="Metallo-beta-lactamase" evidence="1">
    <location>
        <begin position="36"/>
        <end position="227"/>
    </location>
</feature>
<name>A0ABW8SEV7_9CLOT</name>
<organism evidence="2 3">
    <name type="scientific">Candidatus Clostridium eludens</name>
    <dbReference type="NCBI Taxonomy" id="3381663"/>
    <lineage>
        <taxon>Bacteria</taxon>
        <taxon>Bacillati</taxon>
        <taxon>Bacillota</taxon>
        <taxon>Clostridia</taxon>
        <taxon>Eubacteriales</taxon>
        <taxon>Clostridiaceae</taxon>
        <taxon>Clostridium</taxon>
    </lineage>
</organism>
<dbReference type="Proteomes" id="UP001623660">
    <property type="component" value="Unassembled WGS sequence"/>
</dbReference>
<dbReference type="Pfam" id="PF00753">
    <property type="entry name" value="Lactamase_B"/>
    <property type="match status" value="1"/>
</dbReference>
<sequence>MKKIAAIITFILIICINNGTSAGRENFEVHFLNVGQSDCILIKVHDKNYLIDTGAAYYTKKVIRYLDLNKVDKIEGIILTHYHKDHYGGITKIVQCKKVRKVYLPCHDNSMKYTISNKLTNMEIPVEYIGRDWCIKSRGISLKAIAPLCKNINIENNDSIVLQGKIGCLTYLFAGDCEKSEERDMINTGELKKCDILKVPHHGLNTSSTSEFLNKINPRVAIITTNRSTPNKVVENRLVSKGIIVWRTDKQGNIFIKNKILYCDKNYSTIRLK</sequence>